<dbReference type="Pfam" id="PF00512">
    <property type="entry name" value="HisKA"/>
    <property type="match status" value="1"/>
</dbReference>
<evidence type="ECO:0000256" key="6">
    <source>
        <dbReference type="SAM" id="MobiDB-lite"/>
    </source>
</evidence>
<dbReference type="Gene3D" id="3.30.565.10">
    <property type="entry name" value="Histidine kinase-like ATPase, C-terminal domain"/>
    <property type="match status" value="1"/>
</dbReference>
<organism evidence="9 10">
    <name type="scientific">Marinibaculum pumilum</name>
    <dbReference type="NCBI Taxonomy" id="1766165"/>
    <lineage>
        <taxon>Bacteria</taxon>
        <taxon>Pseudomonadati</taxon>
        <taxon>Pseudomonadota</taxon>
        <taxon>Alphaproteobacteria</taxon>
        <taxon>Rhodospirillales</taxon>
        <taxon>Rhodospirillaceae</taxon>
        <taxon>Marinibaculum</taxon>
    </lineage>
</organism>
<dbReference type="Pfam" id="PF02518">
    <property type="entry name" value="HATPase_c"/>
    <property type="match status" value="1"/>
</dbReference>
<dbReference type="RefSeq" id="WP_379903830.1">
    <property type="nucleotide sequence ID" value="NZ_JBHRTR010000034.1"/>
</dbReference>
<dbReference type="PANTHER" id="PTHR43047">
    <property type="entry name" value="TWO-COMPONENT HISTIDINE PROTEIN KINASE"/>
    <property type="match status" value="1"/>
</dbReference>
<protein>
    <recommendedName>
        <fullName evidence="2">histidine kinase</fullName>
        <ecNumber evidence="2">2.7.13.3</ecNumber>
    </recommendedName>
</protein>
<comment type="catalytic activity">
    <reaction evidence="1">
        <text>ATP + protein L-histidine = ADP + protein N-phospho-L-histidine.</text>
        <dbReference type="EC" id="2.7.13.3"/>
    </reaction>
</comment>
<dbReference type="SMART" id="SM00387">
    <property type="entry name" value="HATPase_c"/>
    <property type="match status" value="1"/>
</dbReference>
<feature type="transmembrane region" description="Helical" evidence="7">
    <location>
        <begin position="125"/>
        <end position="156"/>
    </location>
</feature>
<dbReference type="InterPro" id="IPR003594">
    <property type="entry name" value="HATPase_dom"/>
</dbReference>
<keyword evidence="7" id="KW-1133">Transmembrane helix</keyword>
<proteinExistence type="predicted"/>
<dbReference type="SUPFAM" id="SSF47384">
    <property type="entry name" value="Homodimeric domain of signal transducing histidine kinase"/>
    <property type="match status" value="1"/>
</dbReference>
<dbReference type="Gene3D" id="1.10.287.130">
    <property type="match status" value="1"/>
</dbReference>
<feature type="transmembrane region" description="Helical" evidence="7">
    <location>
        <begin position="176"/>
        <end position="194"/>
    </location>
</feature>
<evidence type="ECO:0000259" key="8">
    <source>
        <dbReference type="PROSITE" id="PS50109"/>
    </source>
</evidence>
<evidence type="ECO:0000256" key="2">
    <source>
        <dbReference type="ARBA" id="ARBA00012438"/>
    </source>
</evidence>
<evidence type="ECO:0000256" key="7">
    <source>
        <dbReference type="SAM" id="Phobius"/>
    </source>
</evidence>
<dbReference type="PANTHER" id="PTHR43047:SF72">
    <property type="entry name" value="OSMOSENSING HISTIDINE PROTEIN KINASE SLN1"/>
    <property type="match status" value="1"/>
</dbReference>
<keyword evidence="4" id="KW-0808">Transferase</keyword>
<keyword evidence="5 9" id="KW-0418">Kinase</keyword>
<dbReference type="EMBL" id="JBHRTR010000034">
    <property type="protein sequence ID" value="MFC3229531.1"/>
    <property type="molecule type" value="Genomic_DNA"/>
</dbReference>
<keyword evidence="7" id="KW-0472">Membrane</keyword>
<feature type="transmembrane region" description="Helical" evidence="7">
    <location>
        <begin position="98"/>
        <end position="119"/>
    </location>
</feature>
<accession>A0ABV7L4F4</accession>
<evidence type="ECO:0000313" key="9">
    <source>
        <dbReference type="EMBL" id="MFC3229531.1"/>
    </source>
</evidence>
<feature type="region of interest" description="Disordered" evidence="6">
    <location>
        <begin position="452"/>
        <end position="506"/>
    </location>
</feature>
<evidence type="ECO:0000256" key="4">
    <source>
        <dbReference type="ARBA" id="ARBA00022679"/>
    </source>
</evidence>
<evidence type="ECO:0000256" key="1">
    <source>
        <dbReference type="ARBA" id="ARBA00000085"/>
    </source>
</evidence>
<dbReference type="CDD" id="cd00082">
    <property type="entry name" value="HisKA"/>
    <property type="match status" value="1"/>
</dbReference>
<reference evidence="10" key="1">
    <citation type="journal article" date="2019" name="Int. J. Syst. Evol. Microbiol.">
        <title>The Global Catalogue of Microorganisms (GCM) 10K type strain sequencing project: providing services to taxonomists for standard genome sequencing and annotation.</title>
        <authorList>
            <consortium name="The Broad Institute Genomics Platform"/>
            <consortium name="The Broad Institute Genome Sequencing Center for Infectious Disease"/>
            <person name="Wu L."/>
            <person name="Ma J."/>
        </authorList>
    </citation>
    <scope>NUCLEOTIDE SEQUENCE [LARGE SCALE GENOMIC DNA]</scope>
    <source>
        <strain evidence="10">KCTC 42964</strain>
    </source>
</reference>
<comment type="caution">
    <text evidence="9">The sequence shown here is derived from an EMBL/GenBank/DDBJ whole genome shotgun (WGS) entry which is preliminary data.</text>
</comment>
<dbReference type="InterPro" id="IPR003661">
    <property type="entry name" value="HisK_dim/P_dom"/>
</dbReference>
<keyword evidence="3" id="KW-0597">Phosphoprotein</keyword>
<dbReference type="InterPro" id="IPR004358">
    <property type="entry name" value="Sig_transdc_His_kin-like_C"/>
</dbReference>
<sequence>MIDRLTRYLRPDLPQRTRDELDIERLLQLNAHQLIAALAGTVNPILLVLSIWRAEMAAFLLAWCAFGILISGLQFHSWLRHRGKPRPQRPPRQLARRVILRAILGGGYWGLIGVVMTPVITDGELLLLCLVMFGMGVGGAMALAVVPAAAIAFLLIAYLPEVAMIYLRYPGTSFELAILVANFFIFVSLVVLRIDRGFVRSTASAVENRRLALEARAADAAKSQFIANMSHELRTPLNAIIGYSELMALEMFGPLGSDRYREYAGYIQNSGGHLLSIVNDMIDISRIEAGELSLEREPVDLPDLLRDCTNLFDRRASEGRILLRRDRIDPVTINVDRRAMRQVMFNLLSNALKFTPAGGKVTVTATADTDGAVSLAVSDTGIGMTRDEIGIALTRFGKVASALVSNAGGAGLGLTLSQQLLAMHGGRLTIESTPGTGTRVEVELPAGTVVPVEPLADGPAAVANGNDSDATGGPAGTATLPSQAAESRLQPPDAADAGRGARKAGR</sequence>
<dbReference type="PROSITE" id="PS50109">
    <property type="entry name" value="HIS_KIN"/>
    <property type="match status" value="1"/>
</dbReference>
<dbReference type="EC" id="2.7.13.3" evidence="2"/>
<dbReference type="InterPro" id="IPR036890">
    <property type="entry name" value="HATPase_C_sf"/>
</dbReference>
<evidence type="ECO:0000256" key="5">
    <source>
        <dbReference type="ARBA" id="ARBA00022777"/>
    </source>
</evidence>
<evidence type="ECO:0000313" key="10">
    <source>
        <dbReference type="Proteomes" id="UP001595528"/>
    </source>
</evidence>
<dbReference type="GO" id="GO:0016301">
    <property type="term" value="F:kinase activity"/>
    <property type="evidence" value="ECO:0007669"/>
    <property type="project" value="UniProtKB-KW"/>
</dbReference>
<name>A0ABV7L4F4_9PROT</name>
<feature type="transmembrane region" description="Helical" evidence="7">
    <location>
        <begin position="34"/>
        <end position="52"/>
    </location>
</feature>
<dbReference type="InterPro" id="IPR036097">
    <property type="entry name" value="HisK_dim/P_sf"/>
</dbReference>
<dbReference type="Proteomes" id="UP001595528">
    <property type="component" value="Unassembled WGS sequence"/>
</dbReference>
<feature type="domain" description="Histidine kinase" evidence="8">
    <location>
        <begin position="228"/>
        <end position="448"/>
    </location>
</feature>
<keyword evidence="10" id="KW-1185">Reference proteome</keyword>
<dbReference type="PRINTS" id="PR00344">
    <property type="entry name" value="BCTRLSENSOR"/>
</dbReference>
<dbReference type="InterPro" id="IPR005467">
    <property type="entry name" value="His_kinase_dom"/>
</dbReference>
<evidence type="ECO:0000256" key="3">
    <source>
        <dbReference type="ARBA" id="ARBA00022553"/>
    </source>
</evidence>
<dbReference type="SUPFAM" id="SSF55874">
    <property type="entry name" value="ATPase domain of HSP90 chaperone/DNA topoisomerase II/histidine kinase"/>
    <property type="match status" value="1"/>
</dbReference>
<dbReference type="SMART" id="SM00388">
    <property type="entry name" value="HisKA"/>
    <property type="match status" value="1"/>
</dbReference>
<gene>
    <name evidence="9" type="ORF">ACFOGJ_19945</name>
</gene>
<keyword evidence="7" id="KW-0812">Transmembrane</keyword>
<feature type="transmembrane region" description="Helical" evidence="7">
    <location>
        <begin position="58"/>
        <end position="78"/>
    </location>
</feature>